<dbReference type="EMBL" id="JAHLQN010000001">
    <property type="protein sequence ID" value="MBU5625366.1"/>
    <property type="molecule type" value="Genomic_DNA"/>
</dbReference>
<evidence type="ECO:0000259" key="4">
    <source>
        <dbReference type="PROSITE" id="PS50949"/>
    </source>
</evidence>
<proteinExistence type="predicted"/>
<evidence type="ECO:0000313" key="5">
    <source>
        <dbReference type="EMBL" id="MBU5625366.1"/>
    </source>
</evidence>
<dbReference type="RefSeq" id="WP_216557060.1">
    <property type="nucleotide sequence ID" value="NZ_JAHLQN010000001.1"/>
</dbReference>
<dbReference type="Pfam" id="PF07729">
    <property type="entry name" value="FCD"/>
    <property type="match status" value="1"/>
</dbReference>
<protein>
    <submittedName>
        <fullName evidence="5">FCD domain-containing protein</fullName>
    </submittedName>
</protein>
<dbReference type="Proteomes" id="UP000787672">
    <property type="component" value="Unassembled WGS sequence"/>
</dbReference>
<sequence length="229" mass="26355">MAQLEKVSKVRLYEQVLEQLNGFIERGEWKPGCKIPSEKELRNQLGVGTAVLRETFRILESKNIIESRQGQGRYLRHIRPELVSDDPFLKKALDKSSLLDVLDIRINLEIAAVEMLITRGTDEKIAKLEAHMEKQSWENAVSPEKSFEACVARATGNVVLTSMIIDLLKLTRELEQRKYLGYEKWRALTDEHKLILQAIKNRDLVAGRAAVYRHIYGIKEKLIDESIDE</sequence>
<comment type="caution">
    <text evidence="5">The sequence shown here is derived from an EMBL/GenBank/DDBJ whole genome shotgun (WGS) entry which is preliminary data.</text>
</comment>
<organism evidence="5 6">
    <name type="scientific">Dysosmobacter acutus</name>
    <dbReference type="NCBI Taxonomy" id="2841504"/>
    <lineage>
        <taxon>Bacteria</taxon>
        <taxon>Bacillati</taxon>
        <taxon>Bacillota</taxon>
        <taxon>Clostridia</taxon>
        <taxon>Eubacteriales</taxon>
        <taxon>Oscillospiraceae</taxon>
        <taxon>Dysosmobacter</taxon>
    </lineage>
</organism>
<dbReference type="InterPro" id="IPR011711">
    <property type="entry name" value="GntR_C"/>
</dbReference>
<dbReference type="PROSITE" id="PS50949">
    <property type="entry name" value="HTH_GNTR"/>
    <property type="match status" value="1"/>
</dbReference>
<keyword evidence="2" id="KW-0238">DNA-binding</keyword>
<dbReference type="CDD" id="cd07377">
    <property type="entry name" value="WHTH_GntR"/>
    <property type="match status" value="1"/>
</dbReference>
<reference evidence="5 6" key="1">
    <citation type="submission" date="2021-06" db="EMBL/GenBank/DDBJ databases">
        <authorList>
            <person name="Sun Q."/>
            <person name="Li D."/>
        </authorList>
    </citation>
    <scope>NUCLEOTIDE SEQUENCE [LARGE SCALE GENOMIC DNA]</scope>
    <source>
        <strain evidence="5 6">MSJ-2</strain>
    </source>
</reference>
<evidence type="ECO:0000256" key="3">
    <source>
        <dbReference type="ARBA" id="ARBA00023163"/>
    </source>
</evidence>
<keyword evidence="1" id="KW-0805">Transcription regulation</keyword>
<dbReference type="InterPro" id="IPR000524">
    <property type="entry name" value="Tscrpt_reg_HTH_GntR"/>
</dbReference>
<dbReference type="SMART" id="SM00345">
    <property type="entry name" value="HTH_GNTR"/>
    <property type="match status" value="1"/>
</dbReference>
<accession>A0ABS6F4Y9</accession>
<dbReference type="Pfam" id="PF00392">
    <property type="entry name" value="GntR"/>
    <property type="match status" value="1"/>
</dbReference>
<keyword evidence="6" id="KW-1185">Reference proteome</keyword>
<evidence type="ECO:0000313" key="6">
    <source>
        <dbReference type="Proteomes" id="UP000787672"/>
    </source>
</evidence>
<gene>
    <name evidence="5" type="ORF">KQI82_00255</name>
</gene>
<feature type="domain" description="HTH gntR-type" evidence="4">
    <location>
        <begin position="10"/>
        <end position="78"/>
    </location>
</feature>
<evidence type="ECO:0000256" key="2">
    <source>
        <dbReference type="ARBA" id="ARBA00023125"/>
    </source>
</evidence>
<evidence type="ECO:0000256" key="1">
    <source>
        <dbReference type="ARBA" id="ARBA00023015"/>
    </source>
</evidence>
<name>A0ABS6F4Y9_9FIRM</name>
<dbReference type="SMART" id="SM00895">
    <property type="entry name" value="FCD"/>
    <property type="match status" value="1"/>
</dbReference>
<dbReference type="PANTHER" id="PTHR43537">
    <property type="entry name" value="TRANSCRIPTIONAL REGULATOR, GNTR FAMILY"/>
    <property type="match status" value="1"/>
</dbReference>
<dbReference type="PANTHER" id="PTHR43537:SF5">
    <property type="entry name" value="UXU OPERON TRANSCRIPTIONAL REGULATOR"/>
    <property type="match status" value="1"/>
</dbReference>
<keyword evidence="3" id="KW-0804">Transcription</keyword>